<proteinExistence type="predicted"/>
<evidence type="ECO:0000313" key="2">
    <source>
        <dbReference type="Proteomes" id="UP001596549"/>
    </source>
</evidence>
<organism evidence="1 2">
    <name type="scientific">Fictibacillus iocasae</name>
    <dbReference type="NCBI Taxonomy" id="2715437"/>
    <lineage>
        <taxon>Bacteria</taxon>
        <taxon>Bacillati</taxon>
        <taxon>Bacillota</taxon>
        <taxon>Bacilli</taxon>
        <taxon>Bacillales</taxon>
        <taxon>Fictibacillaceae</taxon>
        <taxon>Fictibacillus</taxon>
    </lineage>
</organism>
<keyword evidence="2" id="KW-1185">Reference proteome</keyword>
<dbReference type="Proteomes" id="UP001596549">
    <property type="component" value="Unassembled WGS sequence"/>
</dbReference>
<dbReference type="RefSeq" id="WP_379748419.1">
    <property type="nucleotide sequence ID" value="NZ_JBHTCP010000013.1"/>
</dbReference>
<comment type="caution">
    <text evidence="1">The sequence shown here is derived from an EMBL/GenBank/DDBJ whole genome shotgun (WGS) entry which is preliminary data.</text>
</comment>
<reference evidence="2" key="1">
    <citation type="journal article" date="2019" name="Int. J. Syst. Evol. Microbiol.">
        <title>The Global Catalogue of Microorganisms (GCM) 10K type strain sequencing project: providing services to taxonomists for standard genome sequencing and annotation.</title>
        <authorList>
            <consortium name="The Broad Institute Genomics Platform"/>
            <consortium name="The Broad Institute Genome Sequencing Center for Infectious Disease"/>
            <person name="Wu L."/>
            <person name="Ma J."/>
        </authorList>
    </citation>
    <scope>NUCLEOTIDE SEQUENCE [LARGE SCALE GENOMIC DNA]</scope>
    <source>
        <strain evidence="2">NBRC 106396</strain>
    </source>
</reference>
<dbReference type="EMBL" id="JBHTCP010000013">
    <property type="protein sequence ID" value="MFC7371653.1"/>
    <property type="molecule type" value="Genomic_DNA"/>
</dbReference>
<evidence type="ECO:0000313" key="1">
    <source>
        <dbReference type="EMBL" id="MFC7371653.1"/>
    </source>
</evidence>
<protein>
    <submittedName>
        <fullName evidence="1">Uncharacterized protein</fullName>
    </submittedName>
</protein>
<gene>
    <name evidence="1" type="ORF">ACFQPF_08185</name>
</gene>
<accession>A0ABW2NQZ7</accession>
<sequence>MFNKKNNETEAPFAAGMNFDIEEVEPFLQRLSISVLESSLSKDEIHTITSEIISMNKNNDIKEIGTFEVNYKGTPSKIRIETEIHIEDGNKEAVLYMYSHQELVDRIDEEMIAVDEERNG</sequence>
<name>A0ABW2NQZ7_9BACL</name>